<evidence type="ECO:0000256" key="1">
    <source>
        <dbReference type="SAM" id="MobiDB-lite"/>
    </source>
</evidence>
<gene>
    <name evidence="3" type="ORF">Micbo1qcDRAFT_200585</name>
</gene>
<keyword evidence="2" id="KW-0472">Membrane</keyword>
<dbReference type="PANTHER" id="PTHR38848">
    <property type="entry name" value="G-PROTEIN COUPLED RECEPTORS FAMILY 3 PROFILE DOMAIN-CONTAINING PROTEIN"/>
    <property type="match status" value="1"/>
</dbReference>
<dbReference type="AlphaFoldDB" id="A0A136JDD6"/>
<feature type="region of interest" description="Disordered" evidence="1">
    <location>
        <begin position="313"/>
        <end position="340"/>
    </location>
</feature>
<feature type="region of interest" description="Disordered" evidence="1">
    <location>
        <begin position="357"/>
        <end position="430"/>
    </location>
</feature>
<feature type="transmembrane region" description="Helical" evidence="2">
    <location>
        <begin position="44"/>
        <end position="66"/>
    </location>
</feature>
<feature type="transmembrane region" description="Helical" evidence="2">
    <location>
        <begin position="196"/>
        <end position="218"/>
    </location>
</feature>
<evidence type="ECO:0000256" key="2">
    <source>
        <dbReference type="SAM" id="Phobius"/>
    </source>
</evidence>
<keyword evidence="2" id="KW-1133">Transmembrane helix</keyword>
<feature type="transmembrane region" description="Helical" evidence="2">
    <location>
        <begin position="157"/>
        <end position="176"/>
    </location>
</feature>
<sequence>MAFIPLDISRREASPTPDNTNDLTMLVSGLLRPRMAAMGMPEPFPVFLFGVIFSALAGALCVAFIAHRALSVRNWQRLAYMQWFVLLQFSVAACFMIVSAVLRYAYDSNEDVEICRKATKACIVMYTIIKLFYLLLADRLHVVRTAGDRRVKSKLYIFHYTFIIATIVVWNVVLYVKGWITLQDGTCVVGAIRDLFVIVIVMDTVLNLYLTIFFLYYLSKSFRISSASSGRKFLSSFSRARRGPPARQLSAQLRTLTIRTVVGLVITLTATMINAVSMIVMNGEAMWFCWIACKGDIIVNVIVLFWITSPGAEREASGSGSGGSGSGSGSSGSRKESDVTATTITLAEFSPELAPYLVGDNPDAEADQKQPAQAHVASVRGSDDDDDDGDDGPGGETSASSSPPLKGRSSRPAAGSRTQSFAEFLRAGDR</sequence>
<feature type="transmembrane region" description="Helical" evidence="2">
    <location>
        <begin position="118"/>
        <end position="136"/>
    </location>
</feature>
<dbReference type="InParanoid" id="A0A136JDD6"/>
<name>A0A136JDD6_9PEZI</name>
<protein>
    <submittedName>
        <fullName evidence="3">Uncharacterized protein</fullName>
    </submittedName>
</protein>
<proteinExistence type="predicted"/>
<feature type="transmembrane region" description="Helical" evidence="2">
    <location>
        <begin position="285"/>
        <end position="307"/>
    </location>
</feature>
<organism evidence="3 4">
    <name type="scientific">Microdochium bolleyi</name>
    <dbReference type="NCBI Taxonomy" id="196109"/>
    <lineage>
        <taxon>Eukaryota</taxon>
        <taxon>Fungi</taxon>
        <taxon>Dikarya</taxon>
        <taxon>Ascomycota</taxon>
        <taxon>Pezizomycotina</taxon>
        <taxon>Sordariomycetes</taxon>
        <taxon>Xylariomycetidae</taxon>
        <taxon>Xylariales</taxon>
        <taxon>Microdochiaceae</taxon>
        <taxon>Microdochium</taxon>
    </lineage>
</organism>
<keyword evidence="4" id="KW-1185">Reference proteome</keyword>
<feature type="transmembrane region" description="Helical" evidence="2">
    <location>
        <begin position="78"/>
        <end position="106"/>
    </location>
</feature>
<evidence type="ECO:0000313" key="3">
    <source>
        <dbReference type="EMBL" id="KXJ95154.1"/>
    </source>
</evidence>
<feature type="compositionally biased region" description="Acidic residues" evidence="1">
    <location>
        <begin position="383"/>
        <end position="393"/>
    </location>
</feature>
<dbReference type="PANTHER" id="PTHR38848:SF3">
    <property type="entry name" value="G-PROTEIN COUPLED RECEPTORS FAMILY 3 PROFILE DOMAIN-CONTAINING PROTEIN"/>
    <property type="match status" value="1"/>
</dbReference>
<accession>A0A136JDD6</accession>
<dbReference type="EMBL" id="KQ964246">
    <property type="protein sequence ID" value="KXJ95154.1"/>
    <property type="molecule type" value="Genomic_DNA"/>
</dbReference>
<evidence type="ECO:0000313" key="4">
    <source>
        <dbReference type="Proteomes" id="UP000070501"/>
    </source>
</evidence>
<feature type="transmembrane region" description="Helical" evidence="2">
    <location>
        <begin position="256"/>
        <end position="279"/>
    </location>
</feature>
<reference evidence="4" key="1">
    <citation type="submission" date="2016-02" db="EMBL/GenBank/DDBJ databases">
        <title>Draft genome sequence of Microdochium bolleyi, a fungal endophyte of beachgrass.</title>
        <authorList>
            <consortium name="DOE Joint Genome Institute"/>
            <person name="David A.S."/>
            <person name="May G."/>
            <person name="Haridas S."/>
            <person name="Lim J."/>
            <person name="Wang M."/>
            <person name="Labutti K."/>
            <person name="Lipzen A."/>
            <person name="Barry K."/>
            <person name="Grigoriev I.V."/>
        </authorList>
    </citation>
    <scope>NUCLEOTIDE SEQUENCE [LARGE SCALE GENOMIC DNA]</scope>
    <source>
        <strain evidence="4">J235TASD1</strain>
    </source>
</reference>
<keyword evidence="2" id="KW-0812">Transmembrane</keyword>
<feature type="compositionally biased region" description="Gly residues" evidence="1">
    <location>
        <begin position="319"/>
        <end position="330"/>
    </location>
</feature>
<dbReference type="OrthoDB" id="3210850at2759"/>
<dbReference type="Proteomes" id="UP000070501">
    <property type="component" value="Unassembled WGS sequence"/>
</dbReference>